<dbReference type="Proteomes" id="UP000747110">
    <property type="component" value="Unassembled WGS sequence"/>
</dbReference>
<sequence>MQCRCRPTPSQRTWVIKSCSQYPSASLGTLSTRLDISGREARGIAGLVAASQPRNVLLATDNDRDDPNRLGPNGPKLLPRPIRPKSDGGPDSRNGGGRGGGGSGGGGKEPAGVEERFRASLAAYTGLVGTTALVLSKLAGVDLWAEFDWASLGDLKLAVEVSVPLQLLNAALLLPSYSSPKQPPDFGNLQTLEANLKSEQERQEQKKTTSPPASSSPVAGVEDAAIAPVAAVTTPTAEPPSVAAATTSTESPLSASSSPPSNSAAAPQMLPPPAEATTSTAMVPAGLWGRSSEAGSSKDKRAGEDSWASLRSALHLAQGNYISNNPTGRLSPAAEAAFVFLDTAASEMLYRGVALAWLAGWLQDRVYEAGMDEILTYDLPAAATTLGLPSARDGLATLGVYGACECAVAVGVAAFMVWLATARSRRAIQRLEMVMKSSISPTSAASSSTAPKPGDSAAGAGAGVKAPGGAGSDSSAARAAAQVLLGPGGLSVGPSGAVAVMQRAAAIQAARDTIQVLLLNGIFIASGGNLAASYTASVINQLLFSVMQRRGVKRIRERSAALRRQLIAYNVQMHRIATKYKDKLPQEAASRLDRLAEEDAVAGASASSSSTAAATIIKDDSSTGSSKTSSSSGTISSNSGLEVHGSSSAPSTAISSSQSTAFADSIDSDSAGDSCSSSVASSNSSRDSSGGSSVVASSDSLVTSTARPVMPAAAAGTTDDGLGTSSSSEPIDNSSNGSSSLIRVLTMLDRLVPEPSKPAAAVDKKPRPLQQQQQKQAASQPQQERQ</sequence>
<dbReference type="EMBL" id="BNCP01000030">
    <property type="protein sequence ID" value="GIL84752.1"/>
    <property type="molecule type" value="Genomic_DNA"/>
</dbReference>
<feature type="compositionally biased region" description="Low complexity" evidence="1">
    <location>
        <begin position="646"/>
        <end position="740"/>
    </location>
</feature>
<feature type="transmembrane region" description="Helical" evidence="2">
    <location>
        <begin position="398"/>
        <end position="420"/>
    </location>
</feature>
<feature type="region of interest" description="Disordered" evidence="1">
    <location>
        <begin position="441"/>
        <end position="466"/>
    </location>
</feature>
<proteinExistence type="predicted"/>
<accession>A0A8J4LVA1</accession>
<feature type="region of interest" description="Disordered" evidence="1">
    <location>
        <begin position="615"/>
        <end position="786"/>
    </location>
</feature>
<feature type="compositionally biased region" description="Basic and acidic residues" evidence="1">
    <location>
        <begin position="198"/>
        <end position="207"/>
    </location>
</feature>
<dbReference type="OrthoDB" id="546168at2759"/>
<gene>
    <name evidence="3" type="ORF">Vretifemale_13179</name>
    <name evidence="4" type="ORF">Vretimale_14462</name>
</gene>
<reference evidence="4" key="1">
    <citation type="journal article" date="2021" name="Proc. Natl. Acad. Sci. U.S.A.">
        <title>Three genomes in the algal genus Volvox reveal the fate of a haploid sex-determining region after a transition to homothallism.</title>
        <authorList>
            <person name="Yamamoto K."/>
            <person name="Hamaji T."/>
            <person name="Kawai-Toyooka H."/>
            <person name="Matsuzaki R."/>
            <person name="Takahashi F."/>
            <person name="Nishimura Y."/>
            <person name="Kawachi M."/>
            <person name="Noguchi H."/>
            <person name="Minakuchi Y."/>
            <person name="Umen J.G."/>
            <person name="Toyoda A."/>
            <person name="Nozaki H."/>
        </authorList>
    </citation>
    <scope>NUCLEOTIDE SEQUENCE</scope>
    <source>
        <strain evidence="4">NIES-3785</strain>
        <strain evidence="3">NIES-3786</strain>
    </source>
</reference>
<evidence type="ECO:0000313" key="5">
    <source>
        <dbReference type="Proteomes" id="UP000722791"/>
    </source>
</evidence>
<feature type="region of interest" description="Disordered" evidence="1">
    <location>
        <begin position="233"/>
        <end position="277"/>
    </location>
</feature>
<feature type="region of interest" description="Disordered" evidence="1">
    <location>
        <begin position="58"/>
        <end position="111"/>
    </location>
</feature>
<feature type="compositionally biased region" description="Low complexity" evidence="1">
    <location>
        <begin position="441"/>
        <end position="459"/>
    </location>
</feature>
<feature type="compositionally biased region" description="Low complexity" evidence="1">
    <location>
        <begin position="233"/>
        <end position="267"/>
    </location>
</feature>
<feature type="compositionally biased region" description="Gly residues" evidence="1">
    <location>
        <begin position="94"/>
        <end position="109"/>
    </location>
</feature>
<keyword evidence="6" id="KW-1185">Reference proteome</keyword>
<comment type="caution">
    <text evidence="4">The sequence shown here is derived from an EMBL/GenBank/DDBJ whole genome shotgun (WGS) entry which is preliminary data.</text>
</comment>
<name>A0A8J4LVA1_9CHLO</name>
<feature type="region of interest" description="Disordered" evidence="1">
    <location>
        <begin position="198"/>
        <end position="220"/>
    </location>
</feature>
<keyword evidence="2" id="KW-0812">Transmembrane</keyword>
<protein>
    <submittedName>
        <fullName evidence="4">Uncharacterized protein</fullName>
    </submittedName>
</protein>
<keyword evidence="2" id="KW-0472">Membrane</keyword>
<feature type="compositionally biased region" description="Low complexity" evidence="1">
    <location>
        <begin position="770"/>
        <end position="786"/>
    </location>
</feature>
<evidence type="ECO:0000313" key="4">
    <source>
        <dbReference type="EMBL" id="GIM10845.1"/>
    </source>
</evidence>
<organism evidence="4 5">
    <name type="scientific">Volvox reticuliferus</name>
    <dbReference type="NCBI Taxonomy" id="1737510"/>
    <lineage>
        <taxon>Eukaryota</taxon>
        <taxon>Viridiplantae</taxon>
        <taxon>Chlorophyta</taxon>
        <taxon>core chlorophytes</taxon>
        <taxon>Chlorophyceae</taxon>
        <taxon>CS clade</taxon>
        <taxon>Chlamydomonadales</taxon>
        <taxon>Volvocaceae</taxon>
        <taxon>Volvox</taxon>
    </lineage>
</organism>
<evidence type="ECO:0000256" key="1">
    <source>
        <dbReference type="SAM" id="MobiDB-lite"/>
    </source>
</evidence>
<dbReference type="EMBL" id="BNCQ01000036">
    <property type="protein sequence ID" value="GIM10845.1"/>
    <property type="molecule type" value="Genomic_DNA"/>
</dbReference>
<evidence type="ECO:0000313" key="3">
    <source>
        <dbReference type="EMBL" id="GIL84752.1"/>
    </source>
</evidence>
<feature type="compositionally biased region" description="Low complexity" evidence="1">
    <location>
        <begin position="615"/>
        <end position="637"/>
    </location>
</feature>
<keyword evidence="2" id="KW-1133">Transmembrane helix</keyword>
<evidence type="ECO:0000313" key="6">
    <source>
        <dbReference type="Proteomes" id="UP000747110"/>
    </source>
</evidence>
<dbReference type="AlphaFoldDB" id="A0A8J4LVA1"/>
<evidence type="ECO:0000256" key="2">
    <source>
        <dbReference type="SAM" id="Phobius"/>
    </source>
</evidence>
<dbReference type="Proteomes" id="UP000722791">
    <property type="component" value="Unassembled WGS sequence"/>
</dbReference>